<dbReference type="InterPro" id="IPR005000">
    <property type="entry name" value="Aldolase/citrate-lyase_domain"/>
</dbReference>
<dbReference type="SUPFAM" id="SSF51621">
    <property type="entry name" value="Phosphoenolpyruvate/pyruvate domain"/>
    <property type="match status" value="1"/>
</dbReference>
<dbReference type="InterPro" id="IPR050251">
    <property type="entry name" value="HpcH-HpaI_aldolase"/>
</dbReference>
<feature type="domain" description="HpcH/HpaI aldolase/citrate lyase" evidence="4">
    <location>
        <begin position="14"/>
        <end position="207"/>
    </location>
</feature>
<evidence type="ECO:0000256" key="1">
    <source>
        <dbReference type="ARBA" id="ARBA00005568"/>
    </source>
</evidence>
<dbReference type="InterPro" id="IPR040442">
    <property type="entry name" value="Pyrv_kinase-like_dom_sf"/>
</dbReference>
<dbReference type="GO" id="GO:0005737">
    <property type="term" value="C:cytoplasm"/>
    <property type="evidence" value="ECO:0007669"/>
    <property type="project" value="TreeGrafter"/>
</dbReference>
<dbReference type="PANTHER" id="PTHR30502">
    <property type="entry name" value="2-KETO-3-DEOXY-L-RHAMNONATE ALDOLASE"/>
    <property type="match status" value="1"/>
</dbReference>
<gene>
    <name evidence="5" type="ORF">COT92_03880</name>
</gene>
<evidence type="ECO:0000259" key="4">
    <source>
        <dbReference type="Pfam" id="PF03328"/>
    </source>
</evidence>
<evidence type="ECO:0000256" key="3">
    <source>
        <dbReference type="ARBA" id="ARBA00023239"/>
    </source>
</evidence>
<sequence>MLKNKLQQGECLIGTWCEIPSPAVSNVIAKAGMDFIIIDMEHGPIDFKVAQEMSMAAEADNCQAIVRVSGKDESSILRALDIGAAGIIVPHIKNEEEADMAVKFSKFKPVGGRSYNPYVRAMGYNSKSDIGQNNQNAFLAIMLEDINSLKNLESIISHPAIDLVYLGVYDLAVSMGYGNDIKNENVQKVLSDAIKRIIEKGKAVGCMVHNQEEIDYYKKLGVSFLVYKVDTSVIYDSYKKISK</sequence>
<comment type="similarity">
    <text evidence="1">Belongs to the HpcH/HpaI aldolase family.</text>
</comment>
<proteinExistence type="inferred from homology"/>
<dbReference type="GO" id="GO:0046872">
    <property type="term" value="F:metal ion binding"/>
    <property type="evidence" value="ECO:0007669"/>
    <property type="project" value="UniProtKB-KW"/>
</dbReference>
<dbReference type="GO" id="GO:0016832">
    <property type="term" value="F:aldehyde-lyase activity"/>
    <property type="evidence" value="ECO:0007669"/>
    <property type="project" value="TreeGrafter"/>
</dbReference>
<dbReference type="Proteomes" id="UP000230922">
    <property type="component" value="Unassembled WGS sequence"/>
</dbReference>
<evidence type="ECO:0000313" key="5">
    <source>
        <dbReference type="EMBL" id="PIR95900.1"/>
    </source>
</evidence>
<dbReference type="Gene3D" id="3.20.20.60">
    <property type="entry name" value="Phosphoenolpyruvate-binding domains"/>
    <property type="match status" value="1"/>
</dbReference>
<keyword evidence="2" id="KW-0479">Metal-binding</keyword>
<dbReference type="InterPro" id="IPR015813">
    <property type="entry name" value="Pyrv/PenolPyrv_kinase-like_dom"/>
</dbReference>
<dbReference type="EMBL" id="PFAK01000064">
    <property type="protein sequence ID" value="PIR95900.1"/>
    <property type="molecule type" value="Genomic_DNA"/>
</dbReference>
<protein>
    <recommendedName>
        <fullName evidence="4">HpcH/HpaI aldolase/citrate lyase domain-containing protein</fullName>
    </recommendedName>
</protein>
<organism evidence="5 6">
    <name type="scientific">Candidatus Doudnabacteria bacterium CG10_big_fil_rev_8_21_14_0_10_42_18</name>
    <dbReference type="NCBI Taxonomy" id="1974552"/>
    <lineage>
        <taxon>Bacteria</taxon>
        <taxon>Candidatus Doudnaibacteriota</taxon>
    </lineage>
</organism>
<dbReference type="PANTHER" id="PTHR30502:SF0">
    <property type="entry name" value="PHOSPHOENOLPYRUVATE CARBOXYLASE FAMILY PROTEIN"/>
    <property type="match status" value="1"/>
</dbReference>
<evidence type="ECO:0000313" key="6">
    <source>
        <dbReference type="Proteomes" id="UP000230922"/>
    </source>
</evidence>
<dbReference type="AlphaFoldDB" id="A0A2H0VC68"/>
<comment type="caution">
    <text evidence="5">The sequence shown here is derived from an EMBL/GenBank/DDBJ whole genome shotgun (WGS) entry which is preliminary data.</text>
</comment>
<evidence type="ECO:0000256" key="2">
    <source>
        <dbReference type="ARBA" id="ARBA00022723"/>
    </source>
</evidence>
<reference evidence="6" key="1">
    <citation type="submission" date="2017-09" db="EMBL/GenBank/DDBJ databases">
        <title>Depth-based differentiation of microbial function through sediment-hosted aquifers and enrichment of novel symbionts in the deep terrestrial subsurface.</title>
        <authorList>
            <person name="Probst A.J."/>
            <person name="Ladd B."/>
            <person name="Jarett J.K."/>
            <person name="Geller-Mcgrath D.E."/>
            <person name="Sieber C.M.K."/>
            <person name="Emerson J.B."/>
            <person name="Anantharaman K."/>
            <person name="Thomas B.C."/>
            <person name="Malmstrom R."/>
            <person name="Stieglmeier M."/>
            <person name="Klingl A."/>
            <person name="Woyke T."/>
            <person name="Ryan C.M."/>
            <person name="Banfield J.F."/>
        </authorList>
    </citation>
    <scope>NUCLEOTIDE SEQUENCE [LARGE SCALE GENOMIC DNA]</scope>
</reference>
<name>A0A2H0VC68_9BACT</name>
<dbReference type="Pfam" id="PF03328">
    <property type="entry name" value="HpcH_HpaI"/>
    <property type="match status" value="1"/>
</dbReference>
<keyword evidence="3" id="KW-0456">Lyase</keyword>
<accession>A0A2H0VC68</accession>